<keyword evidence="2" id="KW-1133">Transmembrane helix</keyword>
<comment type="caution">
    <text evidence="3">The sequence shown here is derived from an EMBL/GenBank/DDBJ whole genome shotgun (WGS) entry which is preliminary data.</text>
</comment>
<keyword evidence="2" id="KW-0812">Transmembrane</keyword>
<name>A0A2R6S5K7_9APHY</name>
<gene>
    <name evidence="3" type="ORF">PHLCEN_2v627</name>
</gene>
<feature type="region of interest" description="Disordered" evidence="1">
    <location>
        <begin position="287"/>
        <end position="354"/>
    </location>
</feature>
<feature type="compositionally biased region" description="Polar residues" evidence="1">
    <location>
        <begin position="316"/>
        <end position="338"/>
    </location>
</feature>
<reference evidence="3 4" key="1">
    <citation type="submission" date="2018-02" db="EMBL/GenBank/DDBJ databases">
        <title>Genome sequence of the basidiomycete white-rot fungus Phlebia centrifuga.</title>
        <authorList>
            <person name="Granchi Z."/>
            <person name="Peng M."/>
            <person name="de Vries R.P."/>
            <person name="Hilden K."/>
            <person name="Makela M.R."/>
            <person name="Grigoriev I."/>
            <person name="Riley R."/>
        </authorList>
    </citation>
    <scope>NUCLEOTIDE SEQUENCE [LARGE SCALE GENOMIC DNA]</scope>
    <source>
        <strain evidence="3 4">FBCC195</strain>
    </source>
</reference>
<evidence type="ECO:0000256" key="2">
    <source>
        <dbReference type="SAM" id="Phobius"/>
    </source>
</evidence>
<dbReference type="STRING" id="98765.A0A2R6S5K7"/>
<evidence type="ECO:0000313" key="4">
    <source>
        <dbReference type="Proteomes" id="UP000186601"/>
    </source>
</evidence>
<dbReference type="Gene3D" id="2.60.120.260">
    <property type="entry name" value="Galactose-binding domain-like"/>
    <property type="match status" value="1"/>
</dbReference>
<accession>A0A2R6S5K7</accession>
<feature type="region of interest" description="Disordered" evidence="1">
    <location>
        <begin position="366"/>
        <end position="426"/>
    </location>
</feature>
<organism evidence="3 4">
    <name type="scientific">Hermanssonia centrifuga</name>
    <dbReference type="NCBI Taxonomy" id="98765"/>
    <lineage>
        <taxon>Eukaryota</taxon>
        <taxon>Fungi</taxon>
        <taxon>Dikarya</taxon>
        <taxon>Basidiomycota</taxon>
        <taxon>Agaricomycotina</taxon>
        <taxon>Agaricomycetes</taxon>
        <taxon>Polyporales</taxon>
        <taxon>Meruliaceae</taxon>
        <taxon>Hermanssonia</taxon>
    </lineage>
</organism>
<feature type="region of interest" description="Disordered" evidence="1">
    <location>
        <begin position="176"/>
        <end position="215"/>
    </location>
</feature>
<protein>
    <submittedName>
        <fullName evidence="3">Uncharacterized protein</fullName>
    </submittedName>
</protein>
<feature type="transmembrane region" description="Helical" evidence="2">
    <location>
        <begin position="225"/>
        <end position="246"/>
    </location>
</feature>
<evidence type="ECO:0000313" key="3">
    <source>
        <dbReference type="EMBL" id="PSS37533.1"/>
    </source>
</evidence>
<feature type="transmembrane region" description="Helical" evidence="2">
    <location>
        <begin position="20"/>
        <end position="39"/>
    </location>
</feature>
<dbReference type="OrthoDB" id="3265734at2759"/>
<keyword evidence="4" id="KW-1185">Reference proteome</keyword>
<keyword evidence="2" id="KW-0472">Membrane</keyword>
<evidence type="ECO:0000256" key="1">
    <source>
        <dbReference type="SAM" id="MobiDB-lite"/>
    </source>
</evidence>
<dbReference type="AlphaFoldDB" id="A0A2R6S5K7"/>
<proteinExistence type="predicted"/>
<sequence>MSHDIERLVSSLHSIYMGKIMPTVLYIPLLLTCAIGGLAENVVVDDQGGKIVYSGNWTPLSLAFDGSGPVNDTLTGTGGPATATLEFTGTNFVVFGYTLPFPYTRSTNLYNLSVSFVIDSNEDSRGTHNEHDGPLTGVQFYTSPSLSSGNHTLLITSAGDSFYLDYVAVQGLDEQSSSSSLSSTPSRAISSTRAPPSGASPTSTSSGPSLVQTGFSNHASRQGKITGGVIGGIVGVVLLCLGLYLYRRRSRTLYALPDPFVSHPLQDSERGERSNFRDSTIFEVEDAPQLPLPTRLNANSRVSPPGKSAQGGGGFQTTSQVIPSSNQQNLHSVPNQDDSLMPIPETASGPSADPTLLHQQQLNEQYMQERSEETITEPASQHVRRHETDSGVRLAGGRPWENAEEDNDPSDMRSMYSTLPPPYSDI</sequence>
<dbReference type="EMBL" id="MLYV02000039">
    <property type="protein sequence ID" value="PSS37533.1"/>
    <property type="molecule type" value="Genomic_DNA"/>
</dbReference>
<dbReference type="Proteomes" id="UP000186601">
    <property type="component" value="Unassembled WGS sequence"/>
</dbReference>
<feature type="compositionally biased region" description="Low complexity" evidence="1">
    <location>
        <begin position="176"/>
        <end position="209"/>
    </location>
</feature>